<name>A0ABV9ENA5_9ACTN</name>
<dbReference type="GO" id="GO:0016740">
    <property type="term" value="F:transferase activity"/>
    <property type="evidence" value="ECO:0007669"/>
    <property type="project" value="UniProtKB-KW"/>
</dbReference>
<organism evidence="2 3">
    <name type="scientific">Sphaerisporangium corydalis</name>
    <dbReference type="NCBI Taxonomy" id="1441875"/>
    <lineage>
        <taxon>Bacteria</taxon>
        <taxon>Bacillati</taxon>
        <taxon>Actinomycetota</taxon>
        <taxon>Actinomycetes</taxon>
        <taxon>Streptosporangiales</taxon>
        <taxon>Streptosporangiaceae</taxon>
        <taxon>Sphaerisporangium</taxon>
    </lineage>
</organism>
<dbReference type="InterPro" id="IPR026634">
    <property type="entry name" value="TPST-like"/>
</dbReference>
<dbReference type="RefSeq" id="WP_262847370.1">
    <property type="nucleotide sequence ID" value="NZ_JANZYP010000062.1"/>
</dbReference>
<dbReference type="EC" id="2.8.2.-" evidence="2"/>
<evidence type="ECO:0000256" key="1">
    <source>
        <dbReference type="ARBA" id="ARBA00022679"/>
    </source>
</evidence>
<dbReference type="PANTHER" id="PTHR12788:SF10">
    <property type="entry name" value="PROTEIN-TYROSINE SULFOTRANSFERASE"/>
    <property type="match status" value="1"/>
</dbReference>
<dbReference type="InterPro" id="IPR027417">
    <property type="entry name" value="P-loop_NTPase"/>
</dbReference>
<keyword evidence="3" id="KW-1185">Reference proteome</keyword>
<dbReference type="Gene3D" id="3.40.50.300">
    <property type="entry name" value="P-loop containing nucleotide triphosphate hydrolases"/>
    <property type="match status" value="1"/>
</dbReference>
<gene>
    <name evidence="2" type="ORF">ACFO8L_29695</name>
</gene>
<dbReference type="EMBL" id="JBHSFN010000022">
    <property type="protein sequence ID" value="MFC4590299.1"/>
    <property type="molecule type" value="Genomic_DNA"/>
</dbReference>
<accession>A0ABV9ENA5</accession>
<evidence type="ECO:0000313" key="3">
    <source>
        <dbReference type="Proteomes" id="UP001595891"/>
    </source>
</evidence>
<dbReference type="Pfam" id="PF13469">
    <property type="entry name" value="Sulfotransfer_3"/>
    <property type="match status" value="1"/>
</dbReference>
<evidence type="ECO:0000313" key="2">
    <source>
        <dbReference type="EMBL" id="MFC4590299.1"/>
    </source>
</evidence>
<comment type="caution">
    <text evidence="2">The sequence shown here is derived from an EMBL/GenBank/DDBJ whole genome shotgun (WGS) entry which is preliminary data.</text>
</comment>
<protein>
    <submittedName>
        <fullName evidence="2">Sulfotransferase family protein</fullName>
        <ecNumber evidence="2">2.8.2.-</ecNumber>
    </submittedName>
</protein>
<proteinExistence type="predicted"/>
<sequence>MRDPRPARQVRVPEPSPSGRPGLIFLIGTGRCGSTLLYDMLAHHPHTGFTTNLDERWGRLPAVVRRLATGAYRRAPSLPRRVRPSEAQSALARDISPMIVDSFRDLVAADVTPWLAARSRAFFEGRAALERVDRYLHKFTGWPRASFLHEVFPDARFVHILRDGRAVASSWSQMPWWRGDLGPSRWDYGPLPASYAEEWDREGRSMTHLAGIGWKVLMDAYGAARASVPSHLWLDIRYEDLVADPRKHTDVILSFLGLPWTAQFERRLGRTPITLDRTGAFREDLSPAQVALLNRSLGAHLTEHGYSI</sequence>
<reference evidence="3" key="1">
    <citation type="journal article" date="2019" name="Int. J. Syst. Evol. Microbiol.">
        <title>The Global Catalogue of Microorganisms (GCM) 10K type strain sequencing project: providing services to taxonomists for standard genome sequencing and annotation.</title>
        <authorList>
            <consortium name="The Broad Institute Genomics Platform"/>
            <consortium name="The Broad Institute Genome Sequencing Center for Infectious Disease"/>
            <person name="Wu L."/>
            <person name="Ma J."/>
        </authorList>
    </citation>
    <scope>NUCLEOTIDE SEQUENCE [LARGE SCALE GENOMIC DNA]</scope>
    <source>
        <strain evidence="3">CCUG 49560</strain>
    </source>
</reference>
<dbReference type="PANTHER" id="PTHR12788">
    <property type="entry name" value="PROTEIN-TYROSINE SULFOTRANSFERASE 2"/>
    <property type="match status" value="1"/>
</dbReference>
<dbReference type="SUPFAM" id="SSF52540">
    <property type="entry name" value="P-loop containing nucleoside triphosphate hydrolases"/>
    <property type="match status" value="1"/>
</dbReference>
<keyword evidence="1 2" id="KW-0808">Transferase</keyword>
<dbReference type="Proteomes" id="UP001595891">
    <property type="component" value="Unassembled WGS sequence"/>
</dbReference>